<dbReference type="Proteomes" id="UP000503018">
    <property type="component" value="Chromosome"/>
</dbReference>
<reference evidence="4 5" key="1">
    <citation type="submission" date="2020-01" db="EMBL/GenBank/DDBJ databases">
        <title>Sphingomonas sp. strain CSW-10.</title>
        <authorList>
            <person name="Chen W.-M."/>
        </authorList>
    </citation>
    <scope>NUCLEOTIDE SEQUENCE [LARGE SCALE GENOMIC DNA]</scope>
    <source>
        <strain evidence="4 5">CSW-10</strain>
    </source>
</reference>
<dbReference type="GO" id="GO:0009982">
    <property type="term" value="F:pseudouridine synthase activity"/>
    <property type="evidence" value="ECO:0007669"/>
    <property type="project" value="InterPro"/>
</dbReference>
<dbReference type="InterPro" id="IPR006145">
    <property type="entry name" value="PsdUridine_synth_RsuA/RluA"/>
</dbReference>
<dbReference type="EMBL" id="CP053015">
    <property type="protein sequence ID" value="QJQ32409.1"/>
    <property type="molecule type" value="Genomic_DNA"/>
</dbReference>
<dbReference type="PROSITE" id="PS01129">
    <property type="entry name" value="PSI_RLU"/>
    <property type="match status" value="1"/>
</dbReference>
<name>A0A6M4AWJ3_9SPHN</name>
<dbReference type="PANTHER" id="PTHR21600">
    <property type="entry name" value="MITOCHONDRIAL RNA PSEUDOURIDINE SYNTHASE"/>
    <property type="match status" value="1"/>
</dbReference>
<accession>A0A6M4AWJ3</accession>
<dbReference type="Gene3D" id="3.30.2350.10">
    <property type="entry name" value="Pseudouridine synthase"/>
    <property type="match status" value="1"/>
</dbReference>
<dbReference type="Pfam" id="PF00849">
    <property type="entry name" value="PseudoU_synth_2"/>
    <property type="match status" value="1"/>
</dbReference>
<dbReference type="PANTHER" id="PTHR21600:SF44">
    <property type="entry name" value="RIBOSOMAL LARGE SUBUNIT PSEUDOURIDINE SYNTHASE D"/>
    <property type="match status" value="1"/>
</dbReference>
<dbReference type="InterPro" id="IPR006224">
    <property type="entry name" value="PsdUridine_synth_RluA-like_CS"/>
</dbReference>
<dbReference type="CDD" id="cd02869">
    <property type="entry name" value="PseudoU_synth_RluA_like"/>
    <property type="match status" value="1"/>
</dbReference>
<dbReference type="AlphaFoldDB" id="A0A6M4AWJ3"/>
<dbReference type="GO" id="GO:0003723">
    <property type="term" value="F:RNA binding"/>
    <property type="evidence" value="ECO:0007669"/>
    <property type="project" value="InterPro"/>
</dbReference>
<keyword evidence="2" id="KW-0413">Isomerase</keyword>
<organism evidence="4 5">
    <name type="scientific">Sphingomonas lacunae</name>
    <dbReference type="NCBI Taxonomy" id="2698828"/>
    <lineage>
        <taxon>Bacteria</taxon>
        <taxon>Pseudomonadati</taxon>
        <taxon>Pseudomonadota</taxon>
        <taxon>Alphaproteobacteria</taxon>
        <taxon>Sphingomonadales</taxon>
        <taxon>Sphingomonadaceae</taxon>
        <taxon>Sphingomonas</taxon>
    </lineage>
</organism>
<dbReference type="SUPFAM" id="SSF55120">
    <property type="entry name" value="Pseudouridine synthase"/>
    <property type="match status" value="1"/>
</dbReference>
<dbReference type="KEGG" id="slan:GV829_08050"/>
<dbReference type="InterPro" id="IPR050188">
    <property type="entry name" value="RluA_PseudoU_synthase"/>
</dbReference>
<proteinExistence type="inferred from homology"/>
<evidence type="ECO:0000256" key="1">
    <source>
        <dbReference type="ARBA" id="ARBA00010876"/>
    </source>
</evidence>
<evidence type="ECO:0000259" key="3">
    <source>
        <dbReference type="Pfam" id="PF00849"/>
    </source>
</evidence>
<comment type="similarity">
    <text evidence="1">Belongs to the pseudouridine synthase RluA family.</text>
</comment>
<gene>
    <name evidence="4" type="ORF">GV829_08050</name>
</gene>
<evidence type="ECO:0000256" key="2">
    <source>
        <dbReference type="ARBA" id="ARBA00023235"/>
    </source>
</evidence>
<protein>
    <submittedName>
        <fullName evidence="4">RNA pseudouridine synthase</fullName>
    </submittedName>
</protein>
<feature type="domain" description="Pseudouridine synthase RsuA/RluA-like" evidence="3">
    <location>
        <begin position="14"/>
        <end position="166"/>
    </location>
</feature>
<keyword evidence="5" id="KW-1185">Reference proteome</keyword>
<evidence type="ECO:0000313" key="5">
    <source>
        <dbReference type="Proteomes" id="UP000503018"/>
    </source>
</evidence>
<dbReference type="GO" id="GO:0000455">
    <property type="term" value="P:enzyme-directed rRNA pseudouridine synthesis"/>
    <property type="evidence" value="ECO:0007669"/>
    <property type="project" value="TreeGrafter"/>
</dbReference>
<dbReference type="GO" id="GO:0140098">
    <property type="term" value="F:catalytic activity, acting on RNA"/>
    <property type="evidence" value="ECO:0007669"/>
    <property type="project" value="UniProtKB-ARBA"/>
</dbReference>
<dbReference type="InterPro" id="IPR020103">
    <property type="entry name" value="PsdUridine_synth_cat_dom_sf"/>
</dbReference>
<evidence type="ECO:0000313" key="4">
    <source>
        <dbReference type="EMBL" id="QJQ32409.1"/>
    </source>
</evidence>
<sequence length="224" mass="23978">MLADHVLHIDSEALIVDKPAGLPVDAPRDGSLSVENHLQSLMLGYREWPRPVHRLDRDTSGCLMLGRSAKAHKRLSLAFEQGLVAKRYLAILDGVPEGEGGLIDMPLTKVSTKEDGWRIVAAAGDSKGAKSARTRWEVMSIAAGRALIAFHPETGRTHQLRVHAASGLGHAIVGDPIYGTTHEAGLMLHAADLSLAREGKTLINAHAPFPARFAALGFADPDAD</sequence>
<dbReference type="RefSeq" id="WP_169945641.1">
    <property type="nucleotide sequence ID" value="NZ_CP053015.1"/>
</dbReference>